<dbReference type="EMBL" id="JPIT01000039">
    <property type="protein sequence ID" value="KIO42505.1"/>
    <property type="molecule type" value="Genomic_DNA"/>
</dbReference>
<accession>A0A0C3RAM2</accession>
<protein>
    <recommendedName>
        <fullName evidence="5">DUF4784 domain-containing protein</fullName>
    </recommendedName>
</protein>
<dbReference type="Proteomes" id="UP000031937">
    <property type="component" value="Unassembled WGS sequence"/>
</dbReference>
<evidence type="ECO:0000313" key="4">
    <source>
        <dbReference type="Proteomes" id="UP000031980"/>
    </source>
</evidence>
<proteinExistence type="predicted"/>
<dbReference type="PROSITE" id="PS51257">
    <property type="entry name" value="PROKAR_LIPOPROTEIN"/>
    <property type="match status" value="1"/>
</dbReference>
<evidence type="ECO:0008006" key="5">
    <source>
        <dbReference type="Google" id="ProtNLM"/>
    </source>
</evidence>
<evidence type="ECO:0000313" key="2">
    <source>
        <dbReference type="EMBL" id="KIO42591.1"/>
    </source>
</evidence>
<evidence type="ECO:0000313" key="3">
    <source>
        <dbReference type="Proteomes" id="UP000031937"/>
    </source>
</evidence>
<reference evidence="2 4" key="1">
    <citation type="submission" date="2014-07" db="EMBL/GenBank/DDBJ databases">
        <title>Porphyromonadaceae bacterium OUH 308042 = ATCC BAA-2681 = DSM 28342 draft genome.</title>
        <authorList>
            <person name="Sydenham T.V."/>
            <person name="Hasman H."/>
            <person name="Justensen U.S."/>
        </authorList>
    </citation>
    <scope>NUCLEOTIDE SEQUENCE [LARGE SCALE GENOMIC DNA]</scope>
    <source>
        <strain evidence="2 4">OUH 308042</strain>
    </source>
</reference>
<organism evidence="2 4">
    <name type="scientific">Sanguibacteroides justesenii</name>
    <dbReference type="NCBI Taxonomy" id="1547597"/>
    <lineage>
        <taxon>Bacteria</taxon>
        <taxon>Pseudomonadati</taxon>
        <taxon>Bacteroidota</taxon>
        <taxon>Bacteroidia</taxon>
        <taxon>Bacteroidales</taxon>
        <taxon>Porphyromonadaceae</taxon>
        <taxon>Sanguibacteroides</taxon>
    </lineage>
</organism>
<comment type="caution">
    <text evidence="2">The sequence shown here is derived from an EMBL/GenBank/DDBJ whole genome shotgun (WGS) entry which is preliminary data.</text>
</comment>
<dbReference type="AlphaFoldDB" id="A0A0C3RAM2"/>
<dbReference type="Gene3D" id="2.60.40.3920">
    <property type="match status" value="1"/>
</dbReference>
<dbReference type="Proteomes" id="UP000031980">
    <property type="component" value="Unassembled WGS sequence"/>
</dbReference>
<dbReference type="EMBL" id="JPIU01000051">
    <property type="protein sequence ID" value="KIO42591.1"/>
    <property type="molecule type" value="Genomic_DNA"/>
</dbReference>
<sequence length="432" mass="49260">MKKQLFWGIMMILMVSFTSCDKDEFGWKRYKKGHIGITDVQMPDLSTAFPANSLVMIRAKGFTVKDEIVLESVAYSRSETIGLSTASNIKPLECTEDYITFFVPRYRAGRFRVIVSRNKVGQDIVELNIGKEDCGLYAWGRERGGYEGYGIRKMGSFPWCMFDPRCLLPEILPLKSLIKISGVKPVFGLLKDQDKITVVSFDPEMYDSLKMVGYKELTGVRDLISWGKIGNDLCVLRADKEAKERTVLQLLKIDHETGDQTEVGTWVKGENLQPFVGKENTFVYDPVSENLIFITGISPNSEDSSEKECMISLNTKSGSMKERILDGKRNELFRMNKEIGLLRVHEKDGEDRTYIGILNPATLEIKQEMTELRGLWHSPVYRKCSELFYVVSDFKEIGSNSNLLGVYNPERQTFHSFIFGLYFYGEGIVQIN</sequence>
<dbReference type="RefSeq" id="WP_041504560.1">
    <property type="nucleotide sequence ID" value="NZ_JPIT01000039.1"/>
</dbReference>
<gene>
    <name evidence="2" type="ORF">BA92_14595</name>
    <name evidence="1" type="ORF">IE90_14570</name>
</gene>
<keyword evidence="4" id="KW-1185">Reference proteome</keyword>
<evidence type="ECO:0000313" key="1">
    <source>
        <dbReference type="EMBL" id="KIO42505.1"/>
    </source>
</evidence>
<reference evidence="1 3" key="2">
    <citation type="submission" date="2014-07" db="EMBL/GenBank/DDBJ databases">
        <title>Porphyromonadaceae bacterium OUH 334697 = ATCC BAA-2682 = DSM 28341 draft genome.</title>
        <authorList>
            <person name="Sydenham T.V."/>
            <person name="Hasman H."/>
            <person name="Justesen U.S."/>
        </authorList>
    </citation>
    <scope>NUCLEOTIDE SEQUENCE [LARGE SCALE GENOMIC DNA]</scope>
    <source>
        <strain evidence="1 3">OUH 334697</strain>
    </source>
</reference>
<name>A0A0C3RAM2_9PORP</name>